<feature type="compositionally biased region" description="Basic residues" evidence="1">
    <location>
        <begin position="699"/>
        <end position="713"/>
    </location>
</feature>
<accession>A0A7S3H5X6</accession>
<feature type="compositionally biased region" description="Basic and acidic residues" evidence="1">
    <location>
        <begin position="286"/>
        <end position="298"/>
    </location>
</feature>
<dbReference type="EMBL" id="HBIC01029579">
    <property type="protein sequence ID" value="CAE0286080.1"/>
    <property type="molecule type" value="Transcribed_RNA"/>
</dbReference>
<feature type="region of interest" description="Disordered" evidence="1">
    <location>
        <begin position="695"/>
        <end position="741"/>
    </location>
</feature>
<protein>
    <submittedName>
        <fullName evidence="2">Uncharacterized protein</fullName>
    </submittedName>
</protein>
<proteinExistence type="predicted"/>
<dbReference type="AlphaFoldDB" id="A0A7S3H5X6"/>
<evidence type="ECO:0000256" key="1">
    <source>
        <dbReference type="SAM" id="MobiDB-lite"/>
    </source>
</evidence>
<name>A0A7S3H5X6_9STRA</name>
<reference evidence="2" key="1">
    <citation type="submission" date="2021-01" db="EMBL/GenBank/DDBJ databases">
        <authorList>
            <person name="Corre E."/>
            <person name="Pelletier E."/>
            <person name="Niang G."/>
            <person name="Scheremetjew M."/>
            <person name="Finn R."/>
            <person name="Kale V."/>
            <person name="Holt S."/>
            <person name="Cochrane G."/>
            <person name="Meng A."/>
            <person name="Brown T."/>
            <person name="Cohen L."/>
        </authorList>
    </citation>
    <scope>NUCLEOTIDE SEQUENCE</scope>
    <source>
        <strain evidence="2">CCAP 955/1</strain>
    </source>
</reference>
<evidence type="ECO:0000313" key="2">
    <source>
        <dbReference type="EMBL" id="CAE0286080.1"/>
    </source>
</evidence>
<feature type="compositionally biased region" description="Low complexity" evidence="1">
    <location>
        <begin position="112"/>
        <end position="130"/>
    </location>
</feature>
<feature type="compositionally biased region" description="Low complexity" evidence="1">
    <location>
        <begin position="303"/>
        <end position="314"/>
    </location>
</feature>
<gene>
    <name evidence="2" type="ORF">SELO1098_LOCUS14921</name>
</gene>
<feature type="region of interest" description="Disordered" evidence="1">
    <location>
        <begin position="270"/>
        <end position="324"/>
    </location>
</feature>
<feature type="region of interest" description="Disordered" evidence="1">
    <location>
        <begin position="112"/>
        <end position="131"/>
    </location>
</feature>
<organism evidence="2">
    <name type="scientific">Spumella elongata</name>
    <dbReference type="NCBI Taxonomy" id="89044"/>
    <lineage>
        <taxon>Eukaryota</taxon>
        <taxon>Sar</taxon>
        <taxon>Stramenopiles</taxon>
        <taxon>Ochrophyta</taxon>
        <taxon>Chrysophyceae</taxon>
        <taxon>Chromulinales</taxon>
        <taxon>Chromulinaceae</taxon>
        <taxon>Spumella</taxon>
    </lineage>
</organism>
<sequence>MIHAADLGLPTINDANNSGTFRRQESVPVVISEAIETIGNLATAPAEVNVVASSNVGNNDDTNSPLPENNNVEAEANADAEASEYAALLLPDADPAPTATIDTATVAEANLTDNNNTSSNANNDINDTDTMMGDGIRVTTVSSDVIEESPTTPTAEAEVTTVAGDNVAVEESVPIETTVVANAAEVPVTHSYGEMDTMPQDVLLNAEEEKPERIEEAGLNDATESPAEVAAPSLSVDAADIKPNNEENAEPIPVTIFTALTALIEQFREQKKAHADSEQAEDEDGVDKPADRSDHSDTVKSATTPSVPTTSTLPLPVPTRLPPTSANAIATTHILPATPRAPIVPVAPTTKRVREFVSAEIFAERTLHFTIMSCKMTYDGAEVVMLLASRVENNKNSSENLNESNATSTGNNTTEIHTVYYIIPYFPLTQKFHRFYPRLYMNSTDSVVDYCVGPLQFETLTRTVFVLTKKCVRLFSLHTGREIITAYSNITSSSISADNKDTTNANDSASTPLPFVWTLPSFAPTTIALCPSQRVLTLSAHDDTRVAVYLLQHSNDGSATLHTTESAELLNRFKLYEKIRPVEKTVLPAAEGTGIHTVLNILTFIPPELQYVTDEANEIIDLVFDHVWHCIGISQDRKRRKGLIDTLYGTKGGMNDGSSDVNLGFIEPTVWPPLQEFPELKIAAEEEEIVDVLPATKTPKGRKHKKKKDKKLKVSASGEGAEGGTVIGATAESGDELSVLL</sequence>